<gene>
    <name evidence="2" type="ORF">CB5_LOCUS26817</name>
</gene>
<dbReference type="AlphaFoldDB" id="A0A6V7QLE8"/>
<feature type="transmembrane region" description="Helical" evidence="1">
    <location>
        <begin position="121"/>
        <end position="142"/>
    </location>
</feature>
<sequence length="321" mass="34094">MDHYSELRTLATVSVAVAMAMSYARFAASRIPAGIPRLAALLPVISLLPLLPFSFSSILLRGISAFFLSWLSLFKLLLLSFGVGPSTPPSPSSPSSSSPLSPSISATPQMHPYLLLSLYCAHFYLAIDLVFAFSAVVVGRALRVDLEPQFNKPYLATSLGDFWAGGGTSRSPPCSVLPFTTLCAAASAPPLLRSPHSSSPGSCTRPCSATPRCGSPQGSPLRFRVAWGGHGGRGSSEEVEVVAPEGVGAAAAIGGDADHRGVRHRHRFGLFFKPLVSSGVDARLLEECGTVLRFLEGTAAAFLRRALFFYTSFSSDERRSM</sequence>
<evidence type="ECO:0000256" key="1">
    <source>
        <dbReference type="SAM" id="Phobius"/>
    </source>
</evidence>
<dbReference type="EMBL" id="LR862137">
    <property type="protein sequence ID" value="CAD1843606.1"/>
    <property type="molecule type" value="Genomic_DNA"/>
</dbReference>
<feature type="transmembrane region" description="Helical" evidence="1">
    <location>
        <begin position="38"/>
        <end position="60"/>
    </location>
</feature>
<dbReference type="GO" id="GO:0008374">
    <property type="term" value="F:O-acyltransferase activity"/>
    <property type="evidence" value="ECO:0007669"/>
    <property type="project" value="InterPro"/>
</dbReference>
<dbReference type="PANTHER" id="PTHR31595:SF57">
    <property type="entry name" value="OS04G0481900 PROTEIN"/>
    <property type="match status" value="1"/>
</dbReference>
<keyword evidence="1" id="KW-1133">Transmembrane helix</keyword>
<organism evidence="2">
    <name type="scientific">Ananas comosus var. bracteatus</name>
    <name type="common">red pineapple</name>
    <dbReference type="NCBI Taxonomy" id="296719"/>
    <lineage>
        <taxon>Eukaryota</taxon>
        <taxon>Viridiplantae</taxon>
        <taxon>Streptophyta</taxon>
        <taxon>Embryophyta</taxon>
        <taxon>Tracheophyta</taxon>
        <taxon>Spermatophyta</taxon>
        <taxon>Magnoliopsida</taxon>
        <taxon>Liliopsida</taxon>
        <taxon>Poales</taxon>
        <taxon>Bromeliaceae</taxon>
        <taxon>Bromelioideae</taxon>
        <taxon>Ananas</taxon>
    </lineage>
</organism>
<keyword evidence="1" id="KW-0812">Transmembrane</keyword>
<reference evidence="2" key="1">
    <citation type="submission" date="2020-07" db="EMBL/GenBank/DDBJ databases">
        <authorList>
            <person name="Lin J."/>
        </authorList>
    </citation>
    <scope>NUCLEOTIDE SEQUENCE</scope>
</reference>
<dbReference type="GO" id="GO:0006629">
    <property type="term" value="P:lipid metabolic process"/>
    <property type="evidence" value="ECO:0007669"/>
    <property type="project" value="InterPro"/>
</dbReference>
<accession>A0A6V7QLE8</accession>
<keyword evidence="1" id="KW-0472">Membrane</keyword>
<evidence type="ECO:0000313" key="2">
    <source>
        <dbReference type="EMBL" id="CAD1843606.1"/>
    </source>
</evidence>
<protein>
    <submittedName>
        <fullName evidence="2">Uncharacterized protein</fullName>
    </submittedName>
</protein>
<proteinExistence type="predicted"/>
<feature type="transmembrane region" description="Helical" evidence="1">
    <location>
        <begin position="7"/>
        <end position="26"/>
    </location>
</feature>
<name>A0A6V7QLE8_ANACO</name>
<dbReference type="PANTHER" id="PTHR31595">
    <property type="entry name" value="LONG-CHAIN-ALCOHOL O-FATTY-ACYLTRANSFERASE 3-RELATED"/>
    <property type="match status" value="1"/>
</dbReference>
<feature type="transmembrane region" description="Helical" evidence="1">
    <location>
        <begin position="67"/>
        <end position="84"/>
    </location>
</feature>
<dbReference type="InterPro" id="IPR044851">
    <property type="entry name" value="Wax_synthase"/>
</dbReference>